<accession>A0A6M3LUY8</accession>
<organism evidence="2">
    <name type="scientific">viral metagenome</name>
    <dbReference type="NCBI Taxonomy" id="1070528"/>
    <lineage>
        <taxon>unclassified sequences</taxon>
        <taxon>metagenomes</taxon>
        <taxon>organismal metagenomes</taxon>
    </lineage>
</organism>
<sequence>MADYQVVNETDAENTIFENEWDKLWTNHFRAREVIDIYQDHKDAIKECLRVAKYQLESTFGGANAQTNEIGWMPILPNFLLALPAAATATYATATWNRYITTANVTTRWNDWIIGADAGSSLKMTKYGTMIIIGFADPVEEPKIDGILAKIKGKEYPIWSFGDQMSETDWHVYELPAPIIIEKEQEIYLQALAGRAGLDKLRPLGVFFAKGDYMRNKTAYAQV</sequence>
<dbReference type="EMBL" id="MT142829">
    <property type="protein sequence ID" value="QJA89200.1"/>
    <property type="molecule type" value="Genomic_DNA"/>
</dbReference>
<reference evidence="2" key="1">
    <citation type="submission" date="2020-03" db="EMBL/GenBank/DDBJ databases">
        <title>The deep terrestrial virosphere.</title>
        <authorList>
            <person name="Holmfeldt K."/>
            <person name="Nilsson E."/>
            <person name="Simone D."/>
            <person name="Lopez-Fernandez M."/>
            <person name="Wu X."/>
            <person name="de Brujin I."/>
            <person name="Lundin D."/>
            <person name="Andersson A."/>
            <person name="Bertilsson S."/>
            <person name="Dopson M."/>
        </authorList>
    </citation>
    <scope>NUCLEOTIDE SEQUENCE</scope>
    <source>
        <strain evidence="2">MM171A01279</strain>
        <strain evidence="1">MM415B02591</strain>
    </source>
</reference>
<protein>
    <submittedName>
        <fullName evidence="2">Uncharacterized protein</fullName>
    </submittedName>
</protein>
<dbReference type="AlphaFoldDB" id="A0A6M3LUY8"/>
<evidence type="ECO:0000313" key="2">
    <source>
        <dbReference type="EMBL" id="QJA99160.1"/>
    </source>
</evidence>
<evidence type="ECO:0000313" key="1">
    <source>
        <dbReference type="EMBL" id="QJA89200.1"/>
    </source>
</evidence>
<name>A0A6M3LUY8_9ZZZZ</name>
<gene>
    <name evidence="2" type="ORF">MM171A01279_0004</name>
    <name evidence="1" type="ORF">MM415B02591_0013</name>
</gene>
<dbReference type="EMBL" id="MT143632">
    <property type="protein sequence ID" value="QJA99160.1"/>
    <property type="molecule type" value="Genomic_DNA"/>
</dbReference>
<proteinExistence type="predicted"/>